<proteinExistence type="predicted"/>
<keyword evidence="3" id="KW-1185">Reference proteome</keyword>
<dbReference type="EMBL" id="CABFNQ020000648">
    <property type="protein sequence ID" value="CAH0021046.1"/>
    <property type="molecule type" value="Genomic_DNA"/>
</dbReference>
<feature type="compositionally biased region" description="Basic and acidic residues" evidence="1">
    <location>
        <begin position="69"/>
        <end position="91"/>
    </location>
</feature>
<name>A0A9N9V9I9_9HYPO</name>
<evidence type="ECO:0000256" key="1">
    <source>
        <dbReference type="SAM" id="MobiDB-lite"/>
    </source>
</evidence>
<dbReference type="Proteomes" id="UP000696573">
    <property type="component" value="Unassembled WGS sequence"/>
</dbReference>
<evidence type="ECO:0000313" key="2">
    <source>
        <dbReference type="EMBL" id="CAH0021046.1"/>
    </source>
</evidence>
<dbReference type="AlphaFoldDB" id="A0A9N9V9I9"/>
<sequence>MDDAIEARKAPIEAVHANQDGYSCRPSRRIVECQKNTASEYQERLRDLGEKMLKEAGDESEQVDTLVCEEPHPRLVDKAGIEEWNSLEDKQRRNKARGGPDADGSSPAQECTHVGKESTASMRRHPRNPDVLAANIWKAGGKLTQRDGCAKADKRHGEEAIEEQHRAAV</sequence>
<comment type="caution">
    <text evidence="2">The sequence shown here is derived from an EMBL/GenBank/DDBJ whole genome shotgun (WGS) entry which is preliminary data.</text>
</comment>
<protein>
    <submittedName>
        <fullName evidence="2">Uncharacterized protein</fullName>
    </submittedName>
</protein>
<evidence type="ECO:0000313" key="3">
    <source>
        <dbReference type="Proteomes" id="UP000696573"/>
    </source>
</evidence>
<feature type="compositionally biased region" description="Basic and acidic residues" evidence="1">
    <location>
        <begin position="144"/>
        <end position="169"/>
    </location>
</feature>
<feature type="region of interest" description="Disordered" evidence="1">
    <location>
        <begin position="69"/>
        <end position="169"/>
    </location>
</feature>
<reference evidence="2" key="1">
    <citation type="submission" date="2021-10" db="EMBL/GenBank/DDBJ databases">
        <authorList>
            <person name="Piombo E."/>
        </authorList>
    </citation>
    <scope>NUCLEOTIDE SEQUENCE</scope>
</reference>
<accession>A0A9N9V9I9</accession>
<gene>
    <name evidence="2" type="ORF">CRHIZ90672A_00017546</name>
</gene>
<organism evidence="2 3">
    <name type="scientific">Clonostachys rhizophaga</name>
    <dbReference type="NCBI Taxonomy" id="160324"/>
    <lineage>
        <taxon>Eukaryota</taxon>
        <taxon>Fungi</taxon>
        <taxon>Dikarya</taxon>
        <taxon>Ascomycota</taxon>
        <taxon>Pezizomycotina</taxon>
        <taxon>Sordariomycetes</taxon>
        <taxon>Hypocreomycetidae</taxon>
        <taxon>Hypocreales</taxon>
        <taxon>Bionectriaceae</taxon>
        <taxon>Clonostachys</taxon>
    </lineage>
</organism>